<name>A0A8J5VFI0_ZIZPA</name>
<evidence type="ECO:0000313" key="3">
    <source>
        <dbReference type="Proteomes" id="UP000729402"/>
    </source>
</evidence>
<protein>
    <submittedName>
        <fullName evidence="2">Uncharacterized protein</fullName>
    </submittedName>
</protein>
<organism evidence="2 3">
    <name type="scientific">Zizania palustris</name>
    <name type="common">Northern wild rice</name>
    <dbReference type="NCBI Taxonomy" id="103762"/>
    <lineage>
        <taxon>Eukaryota</taxon>
        <taxon>Viridiplantae</taxon>
        <taxon>Streptophyta</taxon>
        <taxon>Embryophyta</taxon>
        <taxon>Tracheophyta</taxon>
        <taxon>Spermatophyta</taxon>
        <taxon>Magnoliopsida</taxon>
        <taxon>Liliopsida</taxon>
        <taxon>Poales</taxon>
        <taxon>Poaceae</taxon>
        <taxon>BOP clade</taxon>
        <taxon>Oryzoideae</taxon>
        <taxon>Oryzeae</taxon>
        <taxon>Zizaniinae</taxon>
        <taxon>Zizania</taxon>
    </lineage>
</organism>
<feature type="region of interest" description="Disordered" evidence="1">
    <location>
        <begin position="1"/>
        <end position="67"/>
    </location>
</feature>
<proteinExistence type="predicted"/>
<keyword evidence="3" id="KW-1185">Reference proteome</keyword>
<sequence length="195" mass="21205">MSPPVPHSTASSRSPNPRLALPARASSPRCSPPLFFLCPPPPPEAKRRGASGATVRPTTLRSGKPPPLLLLHQALSPGVDDLPRTDASIGGLPSCRLRLQHRNFPQRHRWATTWCTAVPGRPTTSLTKKNRKCGAAGDPDKQATVSASPELRCRKDQRMPGFGYCTNRAFIASPYSADRQFVLTHFDSGQLLIKI</sequence>
<evidence type="ECO:0000256" key="1">
    <source>
        <dbReference type="SAM" id="MobiDB-lite"/>
    </source>
</evidence>
<gene>
    <name evidence="2" type="ORF">GUJ93_ZPchr0004g39697</name>
</gene>
<dbReference type="OrthoDB" id="780166at2759"/>
<dbReference type="AlphaFoldDB" id="A0A8J5VFI0"/>
<dbReference type="Proteomes" id="UP000729402">
    <property type="component" value="Unassembled WGS sequence"/>
</dbReference>
<comment type="caution">
    <text evidence="2">The sequence shown here is derived from an EMBL/GenBank/DDBJ whole genome shotgun (WGS) entry which is preliminary data.</text>
</comment>
<evidence type="ECO:0000313" key="2">
    <source>
        <dbReference type="EMBL" id="KAG8064815.1"/>
    </source>
</evidence>
<accession>A0A8J5VFI0</accession>
<dbReference type="EMBL" id="JAAALK010000285">
    <property type="protein sequence ID" value="KAG8064815.1"/>
    <property type="molecule type" value="Genomic_DNA"/>
</dbReference>
<reference evidence="2" key="2">
    <citation type="submission" date="2021-02" db="EMBL/GenBank/DDBJ databases">
        <authorList>
            <person name="Kimball J.A."/>
            <person name="Haas M.W."/>
            <person name="Macchietto M."/>
            <person name="Kono T."/>
            <person name="Duquette J."/>
            <person name="Shao M."/>
        </authorList>
    </citation>
    <scope>NUCLEOTIDE SEQUENCE</scope>
    <source>
        <tissue evidence="2">Fresh leaf tissue</tissue>
    </source>
</reference>
<feature type="compositionally biased region" description="Low complexity" evidence="1">
    <location>
        <begin position="20"/>
        <end position="37"/>
    </location>
</feature>
<reference evidence="2" key="1">
    <citation type="journal article" date="2021" name="bioRxiv">
        <title>Whole Genome Assembly and Annotation of Northern Wild Rice, Zizania palustris L., Supports a Whole Genome Duplication in the Zizania Genus.</title>
        <authorList>
            <person name="Haas M."/>
            <person name="Kono T."/>
            <person name="Macchietto M."/>
            <person name="Millas R."/>
            <person name="McGilp L."/>
            <person name="Shao M."/>
            <person name="Duquette J."/>
            <person name="Hirsch C.N."/>
            <person name="Kimball J."/>
        </authorList>
    </citation>
    <scope>NUCLEOTIDE SEQUENCE</scope>
    <source>
        <tissue evidence="2">Fresh leaf tissue</tissue>
    </source>
</reference>
<feature type="region of interest" description="Disordered" evidence="1">
    <location>
        <begin position="125"/>
        <end position="148"/>
    </location>
</feature>